<dbReference type="EMBL" id="ML977806">
    <property type="protein sequence ID" value="KAF1992753.1"/>
    <property type="molecule type" value="Genomic_DNA"/>
</dbReference>
<evidence type="ECO:0000313" key="3">
    <source>
        <dbReference type="EMBL" id="KAF1992806.1"/>
    </source>
</evidence>
<dbReference type="OrthoDB" id="4494341at2759"/>
<evidence type="ECO:0000313" key="4">
    <source>
        <dbReference type="Proteomes" id="UP000799779"/>
    </source>
</evidence>
<dbReference type="Proteomes" id="UP000799779">
    <property type="component" value="Unassembled WGS sequence"/>
</dbReference>
<reference evidence="2" key="1">
    <citation type="journal article" date="2020" name="Stud. Mycol.">
        <title>101 Dothideomycetes genomes: a test case for predicting lifestyles and emergence of pathogens.</title>
        <authorList>
            <person name="Haridas S."/>
            <person name="Albert R."/>
            <person name="Binder M."/>
            <person name="Bloem J."/>
            <person name="Labutti K."/>
            <person name="Salamov A."/>
            <person name="Andreopoulos B."/>
            <person name="Baker S."/>
            <person name="Barry K."/>
            <person name="Bills G."/>
            <person name="Bluhm B."/>
            <person name="Cannon C."/>
            <person name="Castanera R."/>
            <person name="Culley D."/>
            <person name="Daum C."/>
            <person name="Ezra D."/>
            <person name="Gonzalez J."/>
            <person name="Henrissat B."/>
            <person name="Kuo A."/>
            <person name="Liang C."/>
            <person name="Lipzen A."/>
            <person name="Lutzoni F."/>
            <person name="Magnuson J."/>
            <person name="Mondo S."/>
            <person name="Nolan M."/>
            <person name="Ohm R."/>
            <person name="Pangilinan J."/>
            <person name="Park H.-J."/>
            <person name="Ramirez L."/>
            <person name="Alfaro M."/>
            <person name="Sun H."/>
            <person name="Tritt A."/>
            <person name="Yoshinaga Y."/>
            <person name="Zwiers L.-H."/>
            <person name="Turgeon B."/>
            <person name="Goodwin S."/>
            <person name="Spatafora J."/>
            <person name="Crous P."/>
            <person name="Grigoriev I."/>
        </authorList>
    </citation>
    <scope>NUCLEOTIDE SEQUENCE</scope>
    <source>
        <strain evidence="2">CBS 123094</strain>
    </source>
</reference>
<gene>
    <name evidence="3" type="ORF">P154DRAFT_451900</name>
    <name evidence="2" type="ORF">P154DRAFT_452080</name>
</gene>
<keyword evidence="1" id="KW-1133">Transmembrane helix</keyword>
<feature type="non-terminal residue" evidence="2">
    <location>
        <position position="1"/>
    </location>
</feature>
<keyword evidence="1" id="KW-0812">Transmembrane</keyword>
<dbReference type="AlphaFoldDB" id="A0A6A5VTD5"/>
<evidence type="ECO:0000256" key="1">
    <source>
        <dbReference type="SAM" id="Phobius"/>
    </source>
</evidence>
<feature type="transmembrane region" description="Helical" evidence="1">
    <location>
        <begin position="42"/>
        <end position="61"/>
    </location>
</feature>
<organism evidence="2 4">
    <name type="scientific">Amniculicola lignicola CBS 123094</name>
    <dbReference type="NCBI Taxonomy" id="1392246"/>
    <lineage>
        <taxon>Eukaryota</taxon>
        <taxon>Fungi</taxon>
        <taxon>Dikarya</taxon>
        <taxon>Ascomycota</taxon>
        <taxon>Pezizomycotina</taxon>
        <taxon>Dothideomycetes</taxon>
        <taxon>Pleosporomycetidae</taxon>
        <taxon>Pleosporales</taxon>
        <taxon>Amniculicolaceae</taxon>
        <taxon>Amniculicola</taxon>
    </lineage>
</organism>
<keyword evidence="4" id="KW-1185">Reference proteome</keyword>
<keyword evidence="1" id="KW-0472">Membrane</keyword>
<protein>
    <submittedName>
        <fullName evidence="2">Uncharacterized protein</fullName>
    </submittedName>
</protein>
<name>A0A6A5VTD5_9PLEO</name>
<evidence type="ECO:0000313" key="2">
    <source>
        <dbReference type="EMBL" id="KAF1992753.1"/>
    </source>
</evidence>
<accession>A0A6A5VTD5</accession>
<dbReference type="EMBL" id="ML977786">
    <property type="protein sequence ID" value="KAF1992806.1"/>
    <property type="molecule type" value="Genomic_DNA"/>
</dbReference>
<sequence length="73" mass="8664">LNLFIKPCKGFIYRLLDSKNYSREYLVFFSGLHRQSALVENFEIVVIVVSNFGITAYLLYLKEIIYNYNIYRG</sequence>
<proteinExistence type="predicted"/>